<dbReference type="EMBL" id="UYRV01019222">
    <property type="protein sequence ID" value="VDK65762.1"/>
    <property type="molecule type" value="Genomic_DNA"/>
</dbReference>
<organism evidence="1 2">
    <name type="scientific">Cylicostephanus goldi</name>
    <name type="common">Nematode worm</name>
    <dbReference type="NCBI Taxonomy" id="71465"/>
    <lineage>
        <taxon>Eukaryota</taxon>
        <taxon>Metazoa</taxon>
        <taxon>Ecdysozoa</taxon>
        <taxon>Nematoda</taxon>
        <taxon>Chromadorea</taxon>
        <taxon>Rhabditida</taxon>
        <taxon>Rhabditina</taxon>
        <taxon>Rhabditomorpha</taxon>
        <taxon>Strongyloidea</taxon>
        <taxon>Strongylidae</taxon>
        <taxon>Cylicostephanus</taxon>
    </lineage>
</organism>
<protein>
    <submittedName>
        <fullName evidence="1">Uncharacterized protein</fullName>
    </submittedName>
</protein>
<sequence length="61" mass="6754">MFPGAHCVTHRACGWQSTLDSLRRLGSSWLLLVSRPLAFLLSSLLRRSVPGCRPLMSCLQA</sequence>
<name>A0A3P6RQN1_CYLGO</name>
<accession>A0A3P6RQN1</accession>
<evidence type="ECO:0000313" key="1">
    <source>
        <dbReference type="EMBL" id="VDK65762.1"/>
    </source>
</evidence>
<keyword evidence="2" id="KW-1185">Reference proteome</keyword>
<dbReference type="AlphaFoldDB" id="A0A3P6RQN1"/>
<gene>
    <name evidence="1" type="ORF">CGOC_LOCUS6077</name>
</gene>
<proteinExistence type="predicted"/>
<reference evidence="1 2" key="1">
    <citation type="submission" date="2018-11" db="EMBL/GenBank/DDBJ databases">
        <authorList>
            <consortium name="Pathogen Informatics"/>
        </authorList>
    </citation>
    <scope>NUCLEOTIDE SEQUENCE [LARGE SCALE GENOMIC DNA]</scope>
</reference>
<dbReference type="Proteomes" id="UP000271889">
    <property type="component" value="Unassembled WGS sequence"/>
</dbReference>
<evidence type="ECO:0000313" key="2">
    <source>
        <dbReference type="Proteomes" id="UP000271889"/>
    </source>
</evidence>